<dbReference type="InterPro" id="IPR051850">
    <property type="entry name" value="Polysacch_Lyase_4"/>
</dbReference>
<dbReference type="Gene3D" id="2.60.40.1120">
    <property type="entry name" value="Carboxypeptidase-like, regulatory domain"/>
    <property type="match status" value="1"/>
</dbReference>
<accession>A0ABV0ABF7</accession>
<evidence type="ECO:0000256" key="3">
    <source>
        <dbReference type="ARBA" id="ARBA00022729"/>
    </source>
</evidence>
<evidence type="ECO:0000313" key="10">
    <source>
        <dbReference type="Proteomes" id="UP001416393"/>
    </source>
</evidence>
<dbReference type="SUPFAM" id="SSF49452">
    <property type="entry name" value="Starch-binding domain-like"/>
    <property type="match status" value="1"/>
</dbReference>
<dbReference type="EMBL" id="JAZHYP010000002">
    <property type="protein sequence ID" value="MEN3323245.1"/>
    <property type="molecule type" value="Genomic_DNA"/>
</dbReference>
<comment type="caution">
    <text evidence="9">The sequence shown here is derived from an EMBL/GenBank/DDBJ whole genome shotgun (WGS) entry which is preliminary data.</text>
</comment>
<evidence type="ECO:0000256" key="1">
    <source>
        <dbReference type="ARBA" id="ARBA00001913"/>
    </source>
</evidence>
<dbReference type="InterPro" id="IPR014718">
    <property type="entry name" value="GH-type_carb-bd"/>
</dbReference>
<dbReference type="RefSeq" id="WP_346240818.1">
    <property type="nucleotide sequence ID" value="NZ_JAZHYP010000002.1"/>
</dbReference>
<dbReference type="PANTHER" id="PTHR32018">
    <property type="entry name" value="RHAMNOGALACTURONATE LYASE FAMILY PROTEIN"/>
    <property type="match status" value="1"/>
</dbReference>
<dbReference type="InterPro" id="IPR013784">
    <property type="entry name" value="Carb-bd-like_fold"/>
</dbReference>
<evidence type="ECO:0000259" key="7">
    <source>
        <dbReference type="Pfam" id="PF14686"/>
    </source>
</evidence>
<feature type="signal peptide" evidence="5">
    <location>
        <begin position="1"/>
        <end position="28"/>
    </location>
</feature>
<dbReference type="InterPro" id="IPR010325">
    <property type="entry name" value="Rhamnogal_lyase"/>
</dbReference>
<comment type="cofactor">
    <cofactor evidence="1">
        <name>Ca(2+)</name>
        <dbReference type="ChEBI" id="CHEBI:29108"/>
    </cofactor>
</comment>
<dbReference type="InterPro" id="IPR026444">
    <property type="entry name" value="Secre_tail"/>
</dbReference>
<dbReference type="Pfam" id="PF06045">
    <property type="entry name" value="Rhamnogal_lyase"/>
    <property type="match status" value="1"/>
</dbReference>
<dbReference type="Pfam" id="PF14683">
    <property type="entry name" value="CBM-like"/>
    <property type="match status" value="1"/>
</dbReference>
<proteinExistence type="predicted"/>
<feature type="domain" description="Rhamnogalacturonan lyase" evidence="6">
    <location>
        <begin position="687"/>
        <end position="860"/>
    </location>
</feature>
<dbReference type="InterPro" id="IPR029411">
    <property type="entry name" value="RG-lyase_III"/>
</dbReference>
<feature type="domain" description="Secretion system C-terminal sorting" evidence="8">
    <location>
        <begin position="882"/>
        <end position="958"/>
    </location>
</feature>
<dbReference type="CDD" id="cd10316">
    <property type="entry name" value="RGL4_M"/>
    <property type="match status" value="1"/>
</dbReference>
<dbReference type="NCBIfam" id="TIGR04183">
    <property type="entry name" value="Por_Secre_tail"/>
    <property type="match status" value="1"/>
</dbReference>
<dbReference type="Pfam" id="PF18962">
    <property type="entry name" value="Por_Secre_tail"/>
    <property type="match status" value="1"/>
</dbReference>
<dbReference type="PANTHER" id="PTHR32018:SF1">
    <property type="entry name" value="RHAMNOGALACTURONAN ENDOLYASE"/>
    <property type="match status" value="1"/>
</dbReference>
<evidence type="ECO:0000313" key="9">
    <source>
        <dbReference type="EMBL" id="MEN3323245.1"/>
    </source>
</evidence>
<reference evidence="9 10" key="1">
    <citation type="submission" date="2024-01" db="EMBL/GenBank/DDBJ databases">
        <title>Mariniflexile litorale sp. nov., isolated from the shallow sediments of the Sea of Japan.</title>
        <authorList>
            <person name="Romanenko L."/>
            <person name="Bystritskaya E."/>
            <person name="Isaeva M."/>
        </authorList>
    </citation>
    <scope>NUCLEOTIDE SEQUENCE [LARGE SCALE GENOMIC DNA]</scope>
    <source>
        <strain evidence="9 10">KCTC 32427</strain>
    </source>
</reference>
<feature type="chain" id="PRO_5047417888" evidence="5">
    <location>
        <begin position="29"/>
        <end position="959"/>
    </location>
</feature>
<name>A0ABV0ABF7_9FLAO</name>
<protein>
    <submittedName>
        <fullName evidence="9">Polysaccharide lyase family protein</fullName>
    </submittedName>
</protein>
<dbReference type="Gene3D" id="2.60.120.260">
    <property type="entry name" value="Galactose-binding domain-like"/>
    <property type="match status" value="1"/>
</dbReference>
<keyword evidence="10" id="KW-1185">Reference proteome</keyword>
<dbReference type="InterPro" id="IPR029413">
    <property type="entry name" value="RG-lyase_II"/>
</dbReference>
<dbReference type="Pfam" id="PF14686">
    <property type="entry name" value="fn3_3"/>
    <property type="match status" value="1"/>
</dbReference>
<sequence length="959" mass="105238">MKIQITYTKSLSFIAVLIFFSLSQSSHTQTNWTGAVDTNFYNVNNWSNTAIDFSNIQSETLVIGAGSPNNPIQSGGNANNVNYRPGSLNILTGANATFNGVLLPWNSNSFNGTITLNAPADLNIRNFVYLGKTANGTLNLNGGAIHSKNQFYIGYGAGGNGVANVLGGTLYAGSYLEIGTSPSGSNPIGTLTIDGGTVEVSSGVNIGTNGSIHIAGLGALLINGNHTTTINNHISNGKITSPANTTLVANFDGSRTTVAISQDPNRLIKEYASYIILDNGILEARIDKATSNVESLKVNGVETLQQNGGSRSGTYYDFTGSYGFDKISGTVFSIKEETEDYIDVSFKRTYSDGNYLAPCDADIHYVLKKDDTGLYTYSILHHKPEYPDFDLGSWRQVIWIGDNGTDYLTEKIYVNDVKNWQMPSVYDNQNASATGIQEIIKLNTGVRAGKYDGKYEYSESLLELPVWGHASDINNIGSWAVFGSHEFFPAGPTSHDLNAAAGIIHVLLTNVHYNSKGFNIPQGEDWSKIYGPYLIYTSEKATGDANWEDAKTRAAQERAEWPYTWLTNTPEYPQADGRGNIIGNFSITDSEKPELDGGNAWIGVTELSAESNGDWQFESKNFQYWVKTDAYGNFDIKHVRPGTYTLFAIKNGAINEYRMENVVVTAAGTTNLGSVNWTIPRNNGKLVWEIGVPDRTASEYKFGDFDYCEGFVQDKFASTFPNPIEYNVADKNWTTVLPYVHSTYFNSDGSFQSWNWNLNFDLTGSIPATGNAKLTVAFASADHAQFWVYVNGTRITPLPFYPPVGGGNAFLRQSNHAKYGLTVLDIPYNILRTGNNIINLQMPSTSSPVVNHVMYDYISLEGNLTTTLSTNNLDKNALGIKIFPNPASESINVKIENKNFNNLTLSVYDLLGKQMIKTTPVKSISNTYTIDIKNKLVSGMYIIKIDTEKGNYMSKIMVE</sequence>
<keyword evidence="9" id="KW-0456">Lyase</keyword>
<evidence type="ECO:0000259" key="8">
    <source>
        <dbReference type="Pfam" id="PF18962"/>
    </source>
</evidence>
<gene>
    <name evidence="9" type="ORF">VP395_05865</name>
</gene>
<dbReference type="Proteomes" id="UP001416393">
    <property type="component" value="Unassembled WGS sequence"/>
</dbReference>
<evidence type="ECO:0000256" key="4">
    <source>
        <dbReference type="ARBA" id="ARBA00022837"/>
    </source>
</evidence>
<dbReference type="InterPro" id="IPR008979">
    <property type="entry name" value="Galactose-bd-like_sf"/>
</dbReference>
<feature type="domain" description="Rhamnogalacturonan lyase" evidence="7">
    <location>
        <begin position="600"/>
        <end position="672"/>
    </location>
</feature>
<dbReference type="SUPFAM" id="SSF49785">
    <property type="entry name" value="Galactose-binding domain-like"/>
    <property type="match status" value="1"/>
</dbReference>
<dbReference type="GO" id="GO:0016829">
    <property type="term" value="F:lyase activity"/>
    <property type="evidence" value="ECO:0007669"/>
    <property type="project" value="UniProtKB-KW"/>
</dbReference>
<comment type="subunit">
    <text evidence="2">Monomer.</text>
</comment>
<dbReference type="Gene3D" id="2.70.98.10">
    <property type="match status" value="1"/>
</dbReference>
<evidence type="ECO:0000259" key="6">
    <source>
        <dbReference type="Pfam" id="PF14683"/>
    </source>
</evidence>
<keyword evidence="3 5" id="KW-0732">Signal</keyword>
<evidence type="ECO:0000256" key="2">
    <source>
        <dbReference type="ARBA" id="ARBA00011245"/>
    </source>
</evidence>
<evidence type="ECO:0000256" key="5">
    <source>
        <dbReference type="SAM" id="SignalP"/>
    </source>
</evidence>
<organism evidence="9 10">
    <name type="scientific">Mariniflexile soesokkakense</name>
    <dbReference type="NCBI Taxonomy" id="1343160"/>
    <lineage>
        <taxon>Bacteria</taxon>
        <taxon>Pseudomonadati</taxon>
        <taxon>Bacteroidota</taxon>
        <taxon>Flavobacteriia</taxon>
        <taxon>Flavobacteriales</taxon>
        <taxon>Flavobacteriaceae</taxon>
        <taxon>Mariniflexile</taxon>
    </lineage>
</organism>
<keyword evidence="4" id="KW-0106">Calcium</keyword>